<dbReference type="AlphaFoldDB" id="A0AAN7XPV4"/>
<dbReference type="Proteomes" id="UP001346869">
    <property type="component" value="Unassembled WGS sequence"/>
</dbReference>
<dbReference type="Gene3D" id="3.30.505.10">
    <property type="entry name" value="SH2 domain"/>
    <property type="match status" value="1"/>
</dbReference>
<feature type="compositionally biased region" description="Polar residues" evidence="3">
    <location>
        <begin position="197"/>
        <end position="212"/>
    </location>
</feature>
<dbReference type="GO" id="GO:0007169">
    <property type="term" value="P:cell surface receptor protein tyrosine kinase signaling pathway"/>
    <property type="evidence" value="ECO:0007669"/>
    <property type="project" value="TreeGrafter"/>
</dbReference>
<dbReference type="SUPFAM" id="SSF55550">
    <property type="entry name" value="SH2 domain"/>
    <property type="match status" value="1"/>
</dbReference>
<reference evidence="5 6" key="1">
    <citation type="journal article" date="2023" name="Genes (Basel)">
        <title>Chromosome-Level Genome Assembly and Circadian Gene Repertoire of the Patagonia Blennie Eleginops maclovinus-The Closest Ancestral Proxy of Antarctic Cryonotothenioids.</title>
        <authorList>
            <person name="Cheng C.C."/>
            <person name="Rivera-Colon A.G."/>
            <person name="Minhas B.F."/>
            <person name="Wilson L."/>
            <person name="Rayamajhi N."/>
            <person name="Vargas-Chacoff L."/>
            <person name="Catchen J.M."/>
        </authorList>
    </citation>
    <scope>NUCLEOTIDE SEQUENCE [LARGE SCALE GENOMIC DNA]</scope>
    <source>
        <strain evidence="5">JMC-PN-2008</strain>
    </source>
</reference>
<evidence type="ECO:0000256" key="3">
    <source>
        <dbReference type="SAM" id="MobiDB-lite"/>
    </source>
</evidence>
<dbReference type="Gene3D" id="1.10.150.50">
    <property type="entry name" value="Transcription Factor, Ets-1"/>
    <property type="match status" value="1"/>
</dbReference>
<evidence type="ECO:0000256" key="1">
    <source>
        <dbReference type="ARBA" id="ARBA00022999"/>
    </source>
</evidence>
<comment type="caution">
    <text evidence="5">The sequence shown here is derived from an EMBL/GenBank/DDBJ whole genome shotgun (WGS) entry which is preliminary data.</text>
</comment>
<sequence>MSLNNVPSKADVMGWNQQSLATYLRKLKLSGCDKLVIKSSITGAHFLKMTACDLQMFPSLYVSLITKLQCDINKGEQRRASGQKPKAIPKPVLPAPPEEDWDSDEFDCESDPDHGGGVMEEDGYICALSEPQDEDDTYEESYETAASVDTVKPPPHPRVAKLQHCQNKDSVPEPIPAERKSKAPNPPLTTPQPNLHVNRSNKPSQTEVTKSKGSAVKAPEPPTARIPKPRIPKPTNVFRISKCSRAPPVPTQPTLAIKSIPEPTKGLDPSWYGGKMTRHEAEAALRDINKDGAFVVRDSSQGTIEHPFTLMLLKQDKVYNIMIRNKGNSYSLGTGLRLTKSFPGVKEMINYHTHTPLLLIDATHQKSEAENQCCLLHPAGL</sequence>
<name>A0AAN7XPV4_ELEMC</name>
<protein>
    <recommendedName>
        <fullName evidence="4">SH2 domain-containing protein</fullName>
    </recommendedName>
</protein>
<dbReference type="EMBL" id="JAUZQC010000010">
    <property type="protein sequence ID" value="KAK5865072.1"/>
    <property type="molecule type" value="Genomic_DNA"/>
</dbReference>
<accession>A0AAN7XPV4</accession>
<feature type="compositionally biased region" description="Acidic residues" evidence="3">
    <location>
        <begin position="131"/>
        <end position="142"/>
    </location>
</feature>
<dbReference type="PANTHER" id="PTHR14098:SF14">
    <property type="entry name" value="SH2 DOMAIN-CONTAINING PROTEIN"/>
    <property type="match status" value="1"/>
</dbReference>
<dbReference type="PANTHER" id="PTHR14098">
    <property type="entry name" value="SH2 DOMAIN CONTAINING PROTEIN"/>
    <property type="match status" value="1"/>
</dbReference>
<evidence type="ECO:0000259" key="4">
    <source>
        <dbReference type="PROSITE" id="PS50001"/>
    </source>
</evidence>
<organism evidence="5 6">
    <name type="scientific">Eleginops maclovinus</name>
    <name type="common">Patagonian blennie</name>
    <name type="synonym">Eleginus maclovinus</name>
    <dbReference type="NCBI Taxonomy" id="56733"/>
    <lineage>
        <taxon>Eukaryota</taxon>
        <taxon>Metazoa</taxon>
        <taxon>Chordata</taxon>
        <taxon>Craniata</taxon>
        <taxon>Vertebrata</taxon>
        <taxon>Euteleostomi</taxon>
        <taxon>Actinopterygii</taxon>
        <taxon>Neopterygii</taxon>
        <taxon>Teleostei</taxon>
        <taxon>Neoteleostei</taxon>
        <taxon>Acanthomorphata</taxon>
        <taxon>Eupercaria</taxon>
        <taxon>Perciformes</taxon>
        <taxon>Notothenioidei</taxon>
        <taxon>Eleginopidae</taxon>
        <taxon>Eleginops</taxon>
    </lineage>
</organism>
<feature type="domain" description="SH2" evidence="4">
    <location>
        <begin position="271"/>
        <end position="379"/>
    </location>
</feature>
<dbReference type="PROSITE" id="PS50001">
    <property type="entry name" value="SH2"/>
    <property type="match status" value="1"/>
</dbReference>
<dbReference type="Pfam" id="PF00017">
    <property type="entry name" value="SH2"/>
    <property type="match status" value="1"/>
</dbReference>
<dbReference type="InterPro" id="IPR000980">
    <property type="entry name" value="SH2"/>
</dbReference>
<feature type="compositionally biased region" description="Basic and acidic residues" evidence="3">
    <location>
        <begin position="166"/>
        <end position="181"/>
    </location>
</feature>
<proteinExistence type="predicted"/>
<dbReference type="InterPro" id="IPR013761">
    <property type="entry name" value="SAM/pointed_sf"/>
</dbReference>
<dbReference type="PRINTS" id="PR00401">
    <property type="entry name" value="SH2DOMAIN"/>
</dbReference>
<evidence type="ECO:0000313" key="5">
    <source>
        <dbReference type="EMBL" id="KAK5865072.1"/>
    </source>
</evidence>
<dbReference type="SMART" id="SM00252">
    <property type="entry name" value="SH2"/>
    <property type="match status" value="1"/>
</dbReference>
<keyword evidence="6" id="KW-1185">Reference proteome</keyword>
<feature type="region of interest" description="Disordered" evidence="3">
    <location>
        <begin position="76"/>
        <end position="272"/>
    </location>
</feature>
<evidence type="ECO:0000313" key="6">
    <source>
        <dbReference type="Proteomes" id="UP001346869"/>
    </source>
</evidence>
<dbReference type="FunFam" id="3.30.505.10:FF:000016">
    <property type="entry name" value="B-cell linker protein isoform 2"/>
    <property type="match status" value="1"/>
</dbReference>
<dbReference type="InterPro" id="IPR051751">
    <property type="entry name" value="Immunoreceptor_sig_adapters"/>
</dbReference>
<dbReference type="GO" id="GO:0005737">
    <property type="term" value="C:cytoplasm"/>
    <property type="evidence" value="ECO:0007669"/>
    <property type="project" value="UniProtKB-ARBA"/>
</dbReference>
<dbReference type="InterPro" id="IPR036860">
    <property type="entry name" value="SH2_dom_sf"/>
</dbReference>
<dbReference type="GO" id="GO:0035556">
    <property type="term" value="P:intracellular signal transduction"/>
    <property type="evidence" value="ECO:0007669"/>
    <property type="project" value="TreeGrafter"/>
</dbReference>
<gene>
    <name evidence="5" type="ORF">PBY51_016265</name>
</gene>
<keyword evidence="1 2" id="KW-0727">SH2 domain</keyword>
<evidence type="ECO:0000256" key="2">
    <source>
        <dbReference type="PROSITE-ProRule" id="PRU00191"/>
    </source>
</evidence>
<feature type="compositionally biased region" description="Acidic residues" evidence="3">
    <location>
        <begin position="97"/>
        <end position="110"/>
    </location>
</feature>
<reference evidence="5 6" key="2">
    <citation type="journal article" date="2023" name="Mol. Biol. Evol.">
        <title>Genomics of Secondarily Temperate Adaptation in the Only Non-Antarctic Icefish.</title>
        <authorList>
            <person name="Rivera-Colon A.G."/>
            <person name="Rayamajhi N."/>
            <person name="Minhas B.F."/>
            <person name="Madrigal G."/>
            <person name="Bilyk K.T."/>
            <person name="Yoon V."/>
            <person name="Hune M."/>
            <person name="Gregory S."/>
            <person name="Cheng C.H.C."/>
            <person name="Catchen J.M."/>
        </authorList>
    </citation>
    <scope>NUCLEOTIDE SEQUENCE [LARGE SCALE GENOMIC DNA]</scope>
    <source>
        <strain evidence="5">JMC-PN-2008</strain>
    </source>
</reference>